<proteinExistence type="inferred from homology"/>
<dbReference type="GO" id="GO:0016616">
    <property type="term" value="F:oxidoreductase activity, acting on the CH-OH group of donors, NAD or NADP as acceptor"/>
    <property type="evidence" value="ECO:0007669"/>
    <property type="project" value="TreeGrafter"/>
</dbReference>
<dbReference type="AlphaFoldDB" id="A0A0E3JWU4"/>
<comment type="similarity">
    <text evidence="1">Belongs to the short-chain dehydrogenases/reductases (SDR) family.</text>
</comment>
<dbReference type="InterPro" id="IPR002347">
    <property type="entry name" value="SDR_fam"/>
</dbReference>
<accession>A0A0E3JWU4</accession>
<evidence type="ECO:0000256" key="1">
    <source>
        <dbReference type="ARBA" id="ARBA00006484"/>
    </source>
</evidence>
<sequence>MHKFQGKYAVATGGTDGITKESIICMAKEGLSGAIIAGRNEERGIKAAEEIKNLTACECYYVKTDVSKPEDIINLFKVAKLKFPTIHILINGAGVCPSMPIESIDVQEWDRVMNINLRSMHLCILEALKFMKPQKYGKIINISSAAGRIGGNESSIAYSVSKGGMITATKCYAKAYGVYNINVNGICPGAIRTNMITDFTYVNSPESLIKKIIPLGRLGKVEDCSGVISFLASNDSDYITGCSIDVNGGVFMN</sequence>
<dbReference type="FunFam" id="3.40.50.720:FF:000084">
    <property type="entry name" value="Short-chain dehydrogenase reductase"/>
    <property type="match status" value="1"/>
</dbReference>
<dbReference type="EMBL" id="CP009933">
    <property type="protein sequence ID" value="AKA67530.1"/>
    <property type="molecule type" value="Genomic_DNA"/>
</dbReference>
<protein>
    <submittedName>
        <fullName evidence="3">3-oxoacyl-(Acyl-carrier-protein) reductase</fullName>
    </submittedName>
</protein>
<dbReference type="SUPFAM" id="SSF51735">
    <property type="entry name" value="NAD(P)-binding Rossmann-fold domains"/>
    <property type="match status" value="1"/>
</dbReference>
<dbReference type="CDD" id="cd05233">
    <property type="entry name" value="SDR_c"/>
    <property type="match status" value="1"/>
</dbReference>
<keyword evidence="2" id="KW-0560">Oxidoreductase</keyword>
<dbReference type="STRING" id="1548.CSCA_0405"/>
<dbReference type="HOGENOM" id="CLU_010194_1_2_9"/>
<reference evidence="3 4" key="1">
    <citation type="journal article" date="2015" name="J. Biotechnol.">
        <title>Complete genome sequence of a malodorant-producing acetogen, Clostridium scatologenes ATCC 25775(T).</title>
        <authorList>
            <person name="Zhu Z."/>
            <person name="Guo T."/>
            <person name="Zheng H."/>
            <person name="Song T."/>
            <person name="Ouyang P."/>
            <person name="Xie J."/>
        </authorList>
    </citation>
    <scope>NUCLEOTIDE SEQUENCE [LARGE SCALE GENOMIC DNA]</scope>
    <source>
        <strain evidence="3 4">ATCC 25775</strain>
    </source>
</reference>
<dbReference type="PRINTS" id="PR00080">
    <property type="entry name" value="SDRFAMILY"/>
</dbReference>
<dbReference type="Gene3D" id="3.40.50.720">
    <property type="entry name" value="NAD(P)-binding Rossmann-like Domain"/>
    <property type="match status" value="1"/>
</dbReference>
<dbReference type="GO" id="GO:0008206">
    <property type="term" value="P:bile acid metabolic process"/>
    <property type="evidence" value="ECO:0007669"/>
    <property type="project" value="UniProtKB-ARBA"/>
</dbReference>
<evidence type="ECO:0000256" key="2">
    <source>
        <dbReference type="ARBA" id="ARBA00023002"/>
    </source>
</evidence>
<gene>
    <name evidence="3" type="ORF">CSCA_0405</name>
</gene>
<dbReference type="PANTHER" id="PTHR42760">
    <property type="entry name" value="SHORT-CHAIN DEHYDROGENASES/REDUCTASES FAMILY MEMBER"/>
    <property type="match status" value="1"/>
</dbReference>
<evidence type="ECO:0000313" key="3">
    <source>
        <dbReference type="EMBL" id="AKA67530.1"/>
    </source>
</evidence>
<dbReference type="KEGG" id="csq:CSCA_0405"/>
<evidence type="ECO:0000313" key="4">
    <source>
        <dbReference type="Proteomes" id="UP000033115"/>
    </source>
</evidence>
<name>A0A0E3JWU4_CLOSL</name>
<dbReference type="Proteomes" id="UP000033115">
    <property type="component" value="Chromosome"/>
</dbReference>
<dbReference type="RefSeq" id="WP_029163191.1">
    <property type="nucleotide sequence ID" value="NZ_CP009933.1"/>
</dbReference>
<dbReference type="Pfam" id="PF13561">
    <property type="entry name" value="adh_short_C2"/>
    <property type="match status" value="1"/>
</dbReference>
<keyword evidence="4" id="KW-1185">Reference proteome</keyword>
<dbReference type="PRINTS" id="PR00081">
    <property type="entry name" value="GDHRDH"/>
</dbReference>
<organism evidence="3 4">
    <name type="scientific">Clostridium scatologenes</name>
    <dbReference type="NCBI Taxonomy" id="1548"/>
    <lineage>
        <taxon>Bacteria</taxon>
        <taxon>Bacillati</taxon>
        <taxon>Bacillota</taxon>
        <taxon>Clostridia</taxon>
        <taxon>Eubacteriales</taxon>
        <taxon>Clostridiaceae</taxon>
        <taxon>Clostridium</taxon>
    </lineage>
</organism>
<dbReference type="InterPro" id="IPR036291">
    <property type="entry name" value="NAD(P)-bd_dom_sf"/>
</dbReference>